<dbReference type="EMBL" id="LT838813">
    <property type="protein sequence ID" value="SMD42201.1"/>
    <property type="molecule type" value="Genomic_DNA"/>
</dbReference>
<dbReference type="InterPro" id="IPR051803">
    <property type="entry name" value="TA_system_RelE-like_toxin"/>
</dbReference>
<evidence type="ECO:0000313" key="4">
    <source>
        <dbReference type="EMBL" id="SMD42201.1"/>
    </source>
</evidence>
<evidence type="ECO:0000256" key="3">
    <source>
        <dbReference type="PIRNR" id="PIRNR029218"/>
    </source>
</evidence>
<dbReference type="InterPro" id="IPR007712">
    <property type="entry name" value="RelE/ParE_toxin"/>
</dbReference>
<dbReference type="InterPro" id="IPR028344">
    <property type="entry name" value="ParE1/4"/>
</dbReference>
<dbReference type="InterPro" id="IPR035093">
    <property type="entry name" value="RelE/ParE_toxin_dom_sf"/>
</dbReference>
<keyword evidence="2" id="KW-1277">Toxin-antitoxin system</keyword>
<evidence type="ECO:0000256" key="2">
    <source>
        <dbReference type="ARBA" id="ARBA00022649"/>
    </source>
</evidence>
<dbReference type="AlphaFoldDB" id="A0A1W2GZZ7"/>
<evidence type="ECO:0000313" key="5">
    <source>
        <dbReference type="Proteomes" id="UP000192333"/>
    </source>
</evidence>
<protein>
    <recommendedName>
        <fullName evidence="3">Toxin</fullName>
    </recommendedName>
</protein>
<proteinExistence type="inferred from homology"/>
<comment type="similarity">
    <text evidence="1 3">Belongs to the RelE toxin family.</text>
</comment>
<reference evidence="5" key="1">
    <citation type="submission" date="2017-04" db="EMBL/GenBank/DDBJ databases">
        <authorList>
            <person name="Varghese N."/>
            <person name="Submissions S."/>
        </authorList>
    </citation>
    <scope>NUCLEOTIDE SEQUENCE [LARGE SCALE GENOMIC DNA]</scope>
    <source>
        <strain evidence="5">DSM 16537</strain>
    </source>
</reference>
<sequence>MAFFLTNKAKSDLISIARYTQKEWGIGQRDIYLRNLDKAFHELSELPGKGRKCDHIIVGYRSYRVGKHVIFFRQLENDIEIVRILHERMDVDRHL</sequence>
<dbReference type="PANTHER" id="PTHR33755:SF9">
    <property type="entry name" value="TOXIN PARE1"/>
    <property type="match status" value="1"/>
</dbReference>
<keyword evidence="5" id="KW-1185">Reference proteome</keyword>
<evidence type="ECO:0000256" key="1">
    <source>
        <dbReference type="ARBA" id="ARBA00006226"/>
    </source>
</evidence>
<dbReference type="Pfam" id="PF05016">
    <property type="entry name" value="ParE_toxin"/>
    <property type="match status" value="1"/>
</dbReference>
<name>A0A1W2GZZ7_9BACT</name>
<accession>A0A1W2GZZ7</accession>
<dbReference type="PANTHER" id="PTHR33755">
    <property type="entry name" value="TOXIN PARE1-RELATED"/>
    <property type="match status" value="1"/>
</dbReference>
<gene>
    <name evidence="4" type="ORF">SAMN00777080_0741</name>
</gene>
<dbReference type="Proteomes" id="UP000192333">
    <property type="component" value="Chromosome I"/>
</dbReference>
<organism evidence="4 5">
    <name type="scientific">Aquiflexum balticum DSM 16537</name>
    <dbReference type="NCBI Taxonomy" id="758820"/>
    <lineage>
        <taxon>Bacteria</taxon>
        <taxon>Pseudomonadati</taxon>
        <taxon>Bacteroidota</taxon>
        <taxon>Cytophagia</taxon>
        <taxon>Cytophagales</taxon>
        <taxon>Cyclobacteriaceae</taxon>
        <taxon>Aquiflexum</taxon>
    </lineage>
</organism>
<dbReference type="PIRSF" id="PIRSF029218">
    <property type="entry name" value="ParE"/>
    <property type="match status" value="1"/>
</dbReference>
<dbReference type="RefSeq" id="WP_197687267.1">
    <property type="nucleotide sequence ID" value="NZ_LT838813.1"/>
</dbReference>
<dbReference type="STRING" id="758820.SAMN00777080_0741"/>
<dbReference type="Gene3D" id="3.30.2310.20">
    <property type="entry name" value="RelE-like"/>
    <property type="match status" value="1"/>
</dbReference>